<evidence type="ECO:0000256" key="1">
    <source>
        <dbReference type="SAM" id="MobiDB-lite"/>
    </source>
</evidence>
<dbReference type="RefSeq" id="XP_038979360.1">
    <property type="nucleotide sequence ID" value="XM_039123432.1"/>
</dbReference>
<dbReference type="Proteomes" id="UP000228380">
    <property type="component" value="Unplaced"/>
</dbReference>
<dbReference type="RefSeq" id="XP_038979361.1">
    <property type="nucleotide sequence ID" value="XM_039123433.1"/>
</dbReference>
<accession>A0A8B8ZYG2</accession>
<dbReference type="InterPro" id="IPR040307">
    <property type="entry name" value="Ribosomal_cL37"/>
</dbReference>
<keyword evidence="2" id="KW-1185">Reference proteome</keyword>
<evidence type="ECO:0000313" key="4">
    <source>
        <dbReference type="RefSeq" id="XP_038979360.1"/>
    </source>
</evidence>
<dbReference type="CDD" id="cd23709">
    <property type="entry name" value="Psrp5_CTD"/>
    <property type="match status" value="1"/>
</dbReference>
<organism evidence="2 4">
    <name type="scientific">Phoenix dactylifera</name>
    <name type="common">Date palm</name>
    <dbReference type="NCBI Taxonomy" id="42345"/>
    <lineage>
        <taxon>Eukaryota</taxon>
        <taxon>Viridiplantae</taxon>
        <taxon>Streptophyta</taxon>
        <taxon>Embryophyta</taxon>
        <taxon>Tracheophyta</taxon>
        <taxon>Spermatophyta</taxon>
        <taxon>Magnoliopsida</taxon>
        <taxon>Liliopsida</taxon>
        <taxon>Arecaceae</taxon>
        <taxon>Coryphoideae</taxon>
        <taxon>Phoeniceae</taxon>
        <taxon>Phoenix</taxon>
    </lineage>
</organism>
<evidence type="ECO:0000313" key="2">
    <source>
        <dbReference type="Proteomes" id="UP000228380"/>
    </source>
</evidence>
<evidence type="ECO:0000313" key="5">
    <source>
        <dbReference type="RefSeq" id="XP_038979361.1"/>
    </source>
</evidence>
<evidence type="ECO:0000313" key="3">
    <source>
        <dbReference type="RefSeq" id="XP_038979359.1"/>
    </source>
</evidence>
<dbReference type="RefSeq" id="XP_038979359.1">
    <property type="nucleotide sequence ID" value="XM_039123431.1"/>
</dbReference>
<gene>
    <name evidence="3 4 5" type="primary">LOC120103690</name>
</gene>
<feature type="region of interest" description="Disordered" evidence="1">
    <location>
        <begin position="129"/>
        <end position="153"/>
    </location>
</feature>
<dbReference type="GO" id="GO:0032544">
    <property type="term" value="P:plastid translation"/>
    <property type="evidence" value="ECO:0007669"/>
    <property type="project" value="TreeGrafter"/>
</dbReference>
<dbReference type="AlphaFoldDB" id="A0A8B8ZYG2"/>
<dbReference type="PANTHER" id="PTHR34678:SF1">
    <property type="entry name" value="LARGE RIBOSOMAL SUBUNIT PROTEIN CL37"/>
    <property type="match status" value="1"/>
</dbReference>
<dbReference type="PANTHER" id="PTHR34678">
    <property type="entry name" value="50S RIBOSOMAL PROTEIN 5, CHLOROPLASTIC"/>
    <property type="match status" value="1"/>
</dbReference>
<sequence>MALLLPSLSFLPPSSPSCLWAPSIPIKANPCKISGCFALRLHQKGLFQRRSLNGVSIPAPFPFGEKRSLITRASSETDGNDGSELVPPSEGAAEAISVENLPLESKLQMMLEQKRRMKLAKKIRLRRKRLVRKRRMRKKGRWPPSKMKKNKNV</sequence>
<protein>
    <submittedName>
        <fullName evidence="3 4">50S ribosomal protein 5 alpha, chloroplastic-like isoform X1</fullName>
    </submittedName>
</protein>
<reference evidence="3 4" key="1">
    <citation type="submission" date="2025-04" db="UniProtKB">
        <authorList>
            <consortium name="RefSeq"/>
        </authorList>
    </citation>
    <scope>IDENTIFICATION</scope>
    <source>
        <tissue evidence="3 4">Young leaves</tissue>
    </source>
</reference>
<dbReference type="KEGG" id="pda:120103690"/>
<name>A0A8B8ZYG2_PHODC</name>
<dbReference type="OrthoDB" id="782293at2759"/>
<dbReference type="GeneID" id="120103690"/>
<dbReference type="GO" id="GO:0009535">
    <property type="term" value="C:chloroplast thylakoid membrane"/>
    <property type="evidence" value="ECO:0007669"/>
    <property type="project" value="TreeGrafter"/>
</dbReference>
<proteinExistence type="predicted"/>